<reference evidence="3" key="1">
    <citation type="journal article" date="2014" name="Int. J. Syst. Evol. Microbiol.">
        <title>Complete genome sequence of Corynebacterium casei LMG S-19264T (=DSM 44701T), isolated from a smear-ripened cheese.</title>
        <authorList>
            <consortium name="US DOE Joint Genome Institute (JGI-PGF)"/>
            <person name="Walter F."/>
            <person name="Albersmeier A."/>
            <person name="Kalinowski J."/>
            <person name="Ruckert C."/>
        </authorList>
    </citation>
    <scope>NUCLEOTIDE SEQUENCE</scope>
    <source>
        <strain evidence="3">JCM 11219</strain>
    </source>
</reference>
<dbReference type="Proteomes" id="UP000657075">
    <property type="component" value="Unassembled WGS sequence"/>
</dbReference>
<dbReference type="Pfam" id="PF01423">
    <property type="entry name" value="LSM"/>
    <property type="match status" value="1"/>
</dbReference>
<dbReference type="AlphaFoldDB" id="A0A830EGS3"/>
<dbReference type="EMBL" id="BMNM01000007">
    <property type="protein sequence ID" value="GGI81463.1"/>
    <property type="molecule type" value="Genomic_DNA"/>
</dbReference>
<dbReference type="CDD" id="cd11679">
    <property type="entry name" value="archaeal_Sm_like"/>
    <property type="match status" value="1"/>
</dbReference>
<accession>A0A830EGS3</accession>
<proteinExistence type="predicted"/>
<dbReference type="InterPro" id="IPR028277">
    <property type="entry name" value="Lsm_C"/>
</dbReference>
<protein>
    <submittedName>
        <fullName evidence="3">Small nuclear ribonucleoprotein (Sm)</fullName>
    </submittedName>
</protein>
<organism evidence="3 4">
    <name type="scientific">Vulcanisaeta souniana JCM 11219</name>
    <dbReference type="NCBI Taxonomy" id="1293586"/>
    <lineage>
        <taxon>Archaea</taxon>
        <taxon>Thermoproteota</taxon>
        <taxon>Thermoprotei</taxon>
        <taxon>Thermoproteales</taxon>
        <taxon>Thermoproteaceae</taxon>
        <taxon>Vulcanisaeta</taxon>
    </lineage>
</organism>
<dbReference type="GO" id="GO:0003723">
    <property type="term" value="F:RNA binding"/>
    <property type="evidence" value="ECO:0007669"/>
    <property type="project" value="InterPro"/>
</dbReference>
<dbReference type="Pfam" id="PF14894">
    <property type="entry name" value="Lsm_C"/>
    <property type="match status" value="1"/>
</dbReference>
<dbReference type="EMBL" id="AP026830">
    <property type="protein sequence ID" value="BDR91173.1"/>
    <property type="molecule type" value="Genomic_DNA"/>
</dbReference>
<dbReference type="InterPro" id="IPR037156">
    <property type="entry name" value="Lsm_C_sf"/>
</dbReference>
<gene>
    <name evidence="3" type="ORF">GCM10007112_17700</name>
    <name evidence="2" type="ORF">Vsou_02660</name>
</gene>
<evidence type="ECO:0000313" key="5">
    <source>
        <dbReference type="Proteomes" id="UP001060771"/>
    </source>
</evidence>
<dbReference type="GeneID" id="76205817"/>
<evidence type="ECO:0000259" key="1">
    <source>
        <dbReference type="PROSITE" id="PS52002"/>
    </source>
</evidence>
<dbReference type="PROSITE" id="PS52002">
    <property type="entry name" value="SM"/>
    <property type="match status" value="1"/>
</dbReference>
<dbReference type="OrthoDB" id="24895at2157"/>
<dbReference type="SMART" id="SM00651">
    <property type="entry name" value="Sm"/>
    <property type="match status" value="1"/>
</dbReference>
<evidence type="ECO:0000313" key="2">
    <source>
        <dbReference type="EMBL" id="BDR91173.1"/>
    </source>
</evidence>
<dbReference type="InterPro" id="IPR001163">
    <property type="entry name" value="Sm_dom_euk/arc"/>
</dbReference>
<dbReference type="RefSeq" id="WP_054844309.1">
    <property type="nucleotide sequence ID" value="NZ_AP026830.1"/>
</dbReference>
<reference evidence="2" key="4">
    <citation type="journal article" date="2023" name="Microbiol. Resour. Announc.">
        <title>Complete Genome Sequence of Vulcanisaeta souniana Strain IC-059, a Hyperthermophilic Archaeon Isolated from Hot Spring Water in Japan.</title>
        <authorList>
            <person name="Kato S."/>
            <person name="Itoh T."/>
            <person name="Wu L."/>
            <person name="Ma J."/>
            <person name="Ohkuma M."/>
        </authorList>
    </citation>
    <scope>NUCLEOTIDE SEQUENCE</scope>
    <source>
        <strain evidence="2">JCM 11219</strain>
    </source>
</reference>
<dbReference type="Gene3D" id="2.30.30.100">
    <property type="match status" value="1"/>
</dbReference>
<name>A0A830EGS3_9CREN</name>
<reference evidence="3" key="2">
    <citation type="submission" date="2020-09" db="EMBL/GenBank/DDBJ databases">
        <authorList>
            <person name="Sun Q."/>
            <person name="Ohkuma M."/>
        </authorList>
    </citation>
    <scope>NUCLEOTIDE SEQUENCE</scope>
    <source>
        <strain evidence="3">JCM 11219</strain>
    </source>
</reference>
<feature type="domain" description="Sm" evidence="1">
    <location>
        <begin position="10"/>
        <end position="78"/>
    </location>
</feature>
<dbReference type="Proteomes" id="UP001060771">
    <property type="component" value="Chromosome"/>
</dbReference>
<dbReference type="InterPro" id="IPR010920">
    <property type="entry name" value="LSM_dom_sf"/>
</dbReference>
<reference evidence="5" key="3">
    <citation type="submission" date="2022-09" db="EMBL/GenBank/DDBJ databases">
        <title>Complete genome sequence of Vulcanisaeta souniana.</title>
        <authorList>
            <person name="Kato S."/>
            <person name="Itoh T."/>
            <person name="Ohkuma M."/>
        </authorList>
    </citation>
    <scope>NUCLEOTIDE SEQUENCE [LARGE SCALE GENOMIC DNA]</scope>
    <source>
        <strain evidence="5">JCM 11219</strain>
    </source>
</reference>
<evidence type="ECO:0000313" key="3">
    <source>
        <dbReference type="EMBL" id="GGI81463.1"/>
    </source>
</evidence>
<keyword evidence="3" id="KW-0687">Ribonucleoprotein</keyword>
<sequence>MSLLADVTRRFNAELLNMINKEVRITTSTGTTYQGTLVGIDNSLNVMLVDAVNNRNEKFPRVLIMGHAIIDIVLVQEFVDLREFARYIDKYFPGMVKYVEEANIVQVGNVKVTTAGIEGSGPLAKRVKELFDEFMSKRKT</sequence>
<dbReference type="SUPFAM" id="SSF50182">
    <property type="entry name" value="Sm-like ribonucleoproteins"/>
    <property type="match status" value="1"/>
</dbReference>
<dbReference type="Gene3D" id="3.30.310.60">
    <property type="entry name" value="Like-Sm ribonucleoprotein, C-terminal domain"/>
    <property type="match status" value="1"/>
</dbReference>
<keyword evidence="5" id="KW-1185">Reference proteome</keyword>
<dbReference type="InterPro" id="IPR047575">
    <property type="entry name" value="Sm"/>
</dbReference>
<dbReference type="GO" id="GO:1990904">
    <property type="term" value="C:ribonucleoprotein complex"/>
    <property type="evidence" value="ECO:0007669"/>
    <property type="project" value="UniProtKB-KW"/>
</dbReference>
<evidence type="ECO:0000313" key="4">
    <source>
        <dbReference type="Proteomes" id="UP000657075"/>
    </source>
</evidence>